<gene>
    <name evidence="1" type="ORF">AQI70_06330</name>
</gene>
<keyword evidence="2" id="KW-1185">Reference proteome</keyword>
<dbReference type="AlphaFoldDB" id="A0A124H5X6"/>
<dbReference type="Proteomes" id="UP000054024">
    <property type="component" value="Unassembled WGS sequence"/>
</dbReference>
<proteinExistence type="predicted"/>
<sequence>MVGEPFPSSQISYSYVLALLCVQAAHDEELLFADTDVDGDIVNSFCCYRCEPRLPCREPVLDEFK</sequence>
<name>A0A124H5X6_9ACTN</name>
<protein>
    <submittedName>
        <fullName evidence="1">Uncharacterized protein</fullName>
    </submittedName>
</protein>
<evidence type="ECO:0000313" key="2">
    <source>
        <dbReference type="Proteomes" id="UP000054024"/>
    </source>
</evidence>
<evidence type="ECO:0000313" key="1">
    <source>
        <dbReference type="EMBL" id="KUM79805.1"/>
    </source>
</evidence>
<organism evidence="1 2">
    <name type="scientific">Streptomyces curacoi</name>
    <dbReference type="NCBI Taxonomy" id="146536"/>
    <lineage>
        <taxon>Bacteria</taxon>
        <taxon>Bacillati</taxon>
        <taxon>Actinomycetota</taxon>
        <taxon>Actinomycetes</taxon>
        <taxon>Kitasatosporales</taxon>
        <taxon>Streptomycetaceae</taxon>
        <taxon>Streptomyces</taxon>
    </lineage>
</organism>
<accession>A0A124H5X6</accession>
<comment type="caution">
    <text evidence="1">The sequence shown here is derived from an EMBL/GenBank/DDBJ whole genome shotgun (WGS) entry which is preliminary data.</text>
</comment>
<reference evidence="1 2" key="1">
    <citation type="submission" date="2015-10" db="EMBL/GenBank/DDBJ databases">
        <title>Draft genome sequence of Streptomyces curacoi DSM 40107, type strain for the species Streptomyces curacoi.</title>
        <authorList>
            <person name="Ruckert C."/>
            <person name="Winkler A."/>
            <person name="Kalinowski J."/>
            <person name="Kampfer P."/>
            <person name="Glaeser S."/>
        </authorList>
    </citation>
    <scope>NUCLEOTIDE SEQUENCE [LARGE SCALE GENOMIC DNA]</scope>
    <source>
        <strain evidence="1 2">DSM 40107</strain>
    </source>
</reference>
<dbReference type="EMBL" id="LMWJ01000004">
    <property type="protein sequence ID" value="KUM79805.1"/>
    <property type="molecule type" value="Genomic_DNA"/>
</dbReference>